<gene>
    <name evidence="2" type="ORF">DFP72DRAFT_338235</name>
</gene>
<dbReference type="AlphaFoldDB" id="A0A8H6HYI8"/>
<dbReference type="Proteomes" id="UP000521943">
    <property type="component" value="Unassembled WGS sequence"/>
</dbReference>
<dbReference type="Gene3D" id="1.20.1280.50">
    <property type="match status" value="1"/>
</dbReference>
<dbReference type="Pfam" id="PF12937">
    <property type="entry name" value="F-box-like"/>
    <property type="match status" value="1"/>
</dbReference>
<comment type="caution">
    <text evidence="2">The sequence shown here is derived from an EMBL/GenBank/DDBJ whole genome shotgun (WGS) entry which is preliminary data.</text>
</comment>
<dbReference type="InterPro" id="IPR036047">
    <property type="entry name" value="F-box-like_dom_sf"/>
</dbReference>
<accession>A0A8H6HYI8</accession>
<organism evidence="2 3">
    <name type="scientific">Ephemerocybe angulata</name>
    <dbReference type="NCBI Taxonomy" id="980116"/>
    <lineage>
        <taxon>Eukaryota</taxon>
        <taxon>Fungi</taxon>
        <taxon>Dikarya</taxon>
        <taxon>Basidiomycota</taxon>
        <taxon>Agaricomycotina</taxon>
        <taxon>Agaricomycetes</taxon>
        <taxon>Agaricomycetidae</taxon>
        <taxon>Agaricales</taxon>
        <taxon>Agaricineae</taxon>
        <taxon>Psathyrellaceae</taxon>
        <taxon>Ephemerocybe</taxon>
    </lineage>
</organism>
<name>A0A8H6HYI8_9AGAR</name>
<reference evidence="2 3" key="1">
    <citation type="submission" date="2020-07" db="EMBL/GenBank/DDBJ databases">
        <title>Comparative genomics of pyrophilous fungi reveals a link between fire events and developmental genes.</title>
        <authorList>
            <consortium name="DOE Joint Genome Institute"/>
            <person name="Steindorff A.S."/>
            <person name="Carver A."/>
            <person name="Calhoun S."/>
            <person name="Stillman K."/>
            <person name="Liu H."/>
            <person name="Lipzen A."/>
            <person name="Pangilinan J."/>
            <person name="Labutti K."/>
            <person name="Bruns T.D."/>
            <person name="Grigoriev I.V."/>
        </authorList>
    </citation>
    <scope>NUCLEOTIDE SEQUENCE [LARGE SCALE GENOMIC DNA]</scope>
    <source>
        <strain evidence="2 3">CBS 144469</strain>
    </source>
</reference>
<keyword evidence="3" id="KW-1185">Reference proteome</keyword>
<dbReference type="InterPro" id="IPR001810">
    <property type="entry name" value="F-box_dom"/>
</dbReference>
<evidence type="ECO:0000313" key="3">
    <source>
        <dbReference type="Proteomes" id="UP000521943"/>
    </source>
</evidence>
<feature type="domain" description="F-box" evidence="1">
    <location>
        <begin position="1"/>
        <end position="54"/>
    </location>
</feature>
<dbReference type="SUPFAM" id="SSF52047">
    <property type="entry name" value="RNI-like"/>
    <property type="match status" value="1"/>
</dbReference>
<evidence type="ECO:0000313" key="2">
    <source>
        <dbReference type="EMBL" id="KAF6755276.1"/>
    </source>
</evidence>
<dbReference type="EMBL" id="JACGCI010000030">
    <property type="protein sequence ID" value="KAF6755276.1"/>
    <property type="molecule type" value="Genomic_DNA"/>
</dbReference>
<sequence length="474" mass="53862">MTRFSDLPPEILLKILHLIPERSLASFHTIVSISHVCAQWRSLSLDSPELWRRYVLLVGKGTRRNPEYVSEMKRRCKGLPFDAGWDRSCRGSPAWARAKGTYLLHDALEFHDQLRSCHIESPGYSNVDVDEALALRNLQNLTAPYLQELSLRRSWGDAATVIRCPFAQDLSALECLKAQGCYIDIEISKIYNLKKLFCFTLKKVRGSHPQTPSAWIKILEQLPHLSHLFLRMPLLGEPSQDLLRPFTHRNLTTVFLDTSLPFLHSFLTHASMPRCQSLQVVVRGVNPEDPTLQSTLEQMMGRHVRPTLAHPDGGKLTIRLPDPFSVECGLSYLDSEVQDIILTLSVASERWSDPEAALWSTHALTVESALAFWLLYSTTITKLRVEASGDVPAHHEAHIAPFVHSAKSLKTLVCPRDRMEGLVGGQVQRRTDDEADGYTCDMPSLTIYANEEPLEEPEDLWTTESMRWPWQDYF</sequence>
<protein>
    <recommendedName>
        <fullName evidence="1">F-box domain-containing protein</fullName>
    </recommendedName>
</protein>
<proteinExistence type="predicted"/>
<dbReference type="OrthoDB" id="1107553at2759"/>
<dbReference type="PROSITE" id="PS50181">
    <property type="entry name" value="FBOX"/>
    <property type="match status" value="1"/>
</dbReference>
<dbReference type="SUPFAM" id="SSF81383">
    <property type="entry name" value="F-box domain"/>
    <property type="match status" value="1"/>
</dbReference>
<evidence type="ECO:0000259" key="1">
    <source>
        <dbReference type="PROSITE" id="PS50181"/>
    </source>
</evidence>